<dbReference type="Proteomes" id="UP001150062">
    <property type="component" value="Unassembled WGS sequence"/>
</dbReference>
<evidence type="ECO:0000313" key="3">
    <source>
        <dbReference type="EMBL" id="KAJ6242107.1"/>
    </source>
</evidence>
<dbReference type="EMBL" id="JAOAOG010000182">
    <property type="protein sequence ID" value="KAJ6242107.1"/>
    <property type="molecule type" value="Genomic_DNA"/>
</dbReference>
<feature type="coiled-coil region" evidence="1">
    <location>
        <begin position="150"/>
        <end position="182"/>
    </location>
</feature>
<feature type="compositionally biased region" description="Basic and acidic residues" evidence="2">
    <location>
        <begin position="60"/>
        <end position="75"/>
    </location>
</feature>
<keyword evidence="1" id="KW-0175">Coiled coil</keyword>
<name>A0ABQ8YBX6_9EUKA</name>
<reference evidence="3" key="1">
    <citation type="submission" date="2022-08" db="EMBL/GenBank/DDBJ databases">
        <title>Novel sulfate-reducing endosymbionts in the free-living metamonad Anaeramoeba.</title>
        <authorList>
            <person name="Jerlstrom-Hultqvist J."/>
            <person name="Cepicka I."/>
            <person name="Gallot-Lavallee L."/>
            <person name="Salas-Leiva D."/>
            <person name="Curtis B.A."/>
            <person name="Zahonova K."/>
            <person name="Pipaliya S."/>
            <person name="Dacks J."/>
            <person name="Roger A.J."/>
        </authorList>
    </citation>
    <scope>NUCLEOTIDE SEQUENCE</scope>
    <source>
        <strain evidence="3">Schooner1</strain>
    </source>
</reference>
<protein>
    <submittedName>
        <fullName evidence="3">Uncharacterized protein</fullName>
    </submittedName>
</protein>
<organism evidence="3 4">
    <name type="scientific">Anaeramoeba flamelloides</name>
    <dbReference type="NCBI Taxonomy" id="1746091"/>
    <lineage>
        <taxon>Eukaryota</taxon>
        <taxon>Metamonada</taxon>
        <taxon>Anaeramoebidae</taxon>
        <taxon>Anaeramoeba</taxon>
    </lineage>
</organism>
<proteinExistence type="predicted"/>
<feature type="region of interest" description="Disordered" evidence="2">
    <location>
        <begin position="46"/>
        <end position="101"/>
    </location>
</feature>
<accession>A0ABQ8YBX6</accession>
<gene>
    <name evidence="3" type="ORF">M0813_22880</name>
</gene>
<feature type="compositionally biased region" description="Polar residues" evidence="2">
    <location>
        <begin position="81"/>
        <end position="93"/>
    </location>
</feature>
<comment type="caution">
    <text evidence="3">The sequence shown here is derived from an EMBL/GenBank/DDBJ whole genome shotgun (WGS) entry which is preliminary data.</text>
</comment>
<evidence type="ECO:0000313" key="4">
    <source>
        <dbReference type="Proteomes" id="UP001150062"/>
    </source>
</evidence>
<evidence type="ECO:0000256" key="2">
    <source>
        <dbReference type="SAM" id="MobiDB-lite"/>
    </source>
</evidence>
<sequence length="195" mass="23290">MFFLEDLGEDYLINSDKDNGGDMNEMSDEEYQKYLMQIDQQEKELKENEKNKIKNASTKQKKEKDKEIVTEKFEELDQLENEQSQKNQNANDQETVKKNVIRSAPKRISELTKEIAELQRQYKKSVLGRKGYQKKLDHYEDIIKSKTGYIEEEKKNKAKIQLEKTNARLNQQTEKMETFYSQLRNQYDLLQQENT</sequence>
<keyword evidence="4" id="KW-1185">Reference proteome</keyword>
<evidence type="ECO:0000256" key="1">
    <source>
        <dbReference type="SAM" id="Coils"/>
    </source>
</evidence>